<reference evidence="2" key="1">
    <citation type="journal article" date="2025" name="Aquaculture">
        <title>Assessment of the bioflocculant production and safety properties of Metabacillus hrfriensis sp. nov. based on phenotypic and whole-genome sequencing analysis.</title>
        <authorList>
            <person name="Zhang R."/>
            <person name="Zhao Z."/>
            <person name="Luo L."/>
            <person name="Wang S."/>
            <person name="Guo K."/>
            <person name="Xu W."/>
        </authorList>
    </citation>
    <scope>NUCLEOTIDE SEQUENCE [LARGE SCALE GENOMIC DNA]</scope>
    <source>
        <strain evidence="2">CT-WN-B3</strain>
    </source>
</reference>
<accession>A0ACD4R8I2</accession>
<evidence type="ECO:0000313" key="2">
    <source>
        <dbReference type="Proteomes" id="UP001226091"/>
    </source>
</evidence>
<sequence length="238" mass="26184">MSGIFVTGTDTGIGKTFVTAYLLGILQRSGIKAVPYKPVQSGGRLEEGILVAEDIEEYRLAANLPYQQDELCTYCLEDPVSPHLAAKISGVKIDKNRLVNQYIKLQKENDLVIVEGAGGLAVPLAENEGEIYLTKDLIKELDIPVLIVTHPSLGTINHSLLTAEYAKKNGIAILGFIINNVSEEESLMEQDNVRMIEILSGVPVIGKIPYSKGKFESLLNRESLISLEQIVKKKRQNH</sequence>
<organism evidence="1 2">
    <name type="scientific">Metabacillus hrfriensis</name>
    <dbReference type="NCBI Taxonomy" id="3048891"/>
    <lineage>
        <taxon>Bacteria</taxon>
        <taxon>Bacillati</taxon>
        <taxon>Bacillota</taxon>
        <taxon>Bacilli</taxon>
        <taxon>Bacillales</taxon>
        <taxon>Bacillaceae</taxon>
        <taxon>Metabacillus</taxon>
    </lineage>
</organism>
<proteinExistence type="predicted"/>
<keyword evidence="2" id="KW-1185">Reference proteome</keyword>
<keyword evidence="1" id="KW-0436">Ligase</keyword>
<dbReference type="EC" id="6.3.3.3" evidence="1"/>
<protein>
    <submittedName>
        <fullName evidence="1">Dethiobiotin synthase</fullName>
        <ecNumber evidence="1">6.3.3.3</ecNumber>
    </submittedName>
</protein>
<gene>
    <name evidence="1" type="primary">bioD</name>
    <name evidence="1" type="ORF">QLQ22_18970</name>
</gene>
<evidence type="ECO:0000313" key="1">
    <source>
        <dbReference type="EMBL" id="WHZ56754.1"/>
    </source>
</evidence>
<name>A0ACD4R8I2_9BACI</name>
<dbReference type="EMBL" id="CP126116">
    <property type="protein sequence ID" value="WHZ56754.1"/>
    <property type="molecule type" value="Genomic_DNA"/>
</dbReference>
<dbReference type="Proteomes" id="UP001226091">
    <property type="component" value="Chromosome"/>
</dbReference>